<name>A0A7S0URK9_9CHLO</name>
<dbReference type="InterPro" id="IPR039104">
    <property type="entry name" value="6PGL"/>
</dbReference>
<organism evidence="5">
    <name type="scientific">Polytomella parva</name>
    <dbReference type="NCBI Taxonomy" id="51329"/>
    <lineage>
        <taxon>Eukaryota</taxon>
        <taxon>Viridiplantae</taxon>
        <taxon>Chlorophyta</taxon>
        <taxon>core chlorophytes</taxon>
        <taxon>Chlorophyceae</taxon>
        <taxon>CS clade</taxon>
        <taxon>Chlamydomonadales</taxon>
        <taxon>Chlamydomonadaceae</taxon>
        <taxon>Polytomella</taxon>
    </lineage>
</organism>
<comment type="pathway">
    <text evidence="1">Carbohydrate degradation; pentose phosphate pathway.</text>
</comment>
<comment type="catalytic activity">
    <reaction evidence="3">
        <text>6-phospho-D-glucono-1,5-lactone + H2O = 6-phospho-D-gluconate + H(+)</text>
        <dbReference type="Rhea" id="RHEA:12556"/>
        <dbReference type="ChEBI" id="CHEBI:15377"/>
        <dbReference type="ChEBI" id="CHEBI:15378"/>
        <dbReference type="ChEBI" id="CHEBI:57955"/>
        <dbReference type="ChEBI" id="CHEBI:58759"/>
        <dbReference type="EC" id="3.1.1.31"/>
    </reaction>
</comment>
<dbReference type="AlphaFoldDB" id="A0A7S0URK9"/>
<dbReference type="InterPro" id="IPR037171">
    <property type="entry name" value="NagB/RpiA_transferase-like"/>
</dbReference>
<evidence type="ECO:0000259" key="4">
    <source>
        <dbReference type="Pfam" id="PF01182"/>
    </source>
</evidence>
<protein>
    <recommendedName>
        <fullName evidence="3">Probable 6-phosphogluconolactonase</fullName>
        <ecNumber evidence="3">3.1.1.31</ecNumber>
    </recommendedName>
</protein>
<dbReference type="PANTHER" id="PTHR11054:SF22">
    <property type="entry name" value="6-PHOSPHOGLUCONOLACTONASE 3, CHLOROPLASTIC"/>
    <property type="match status" value="1"/>
</dbReference>
<dbReference type="UniPathway" id="UPA00115"/>
<evidence type="ECO:0000256" key="3">
    <source>
        <dbReference type="RuleBase" id="RU365095"/>
    </source>
</evidence>
<dbReference type="CDD" id="cd01400">
    <property type="entry name" value="6PGL"/>
    <property type="match status" value="1"/>
</dbReference>
<gene>
    <name evidence="5" type="ORF">PPAR00522_LOCUS6263</name>
</gene>
<evidence type="ECO:0000256" key="1">
    <source>
        <dbReference type="ARBA" id="ARBA00004959"/>
    </source>
</evidence>
<sequence>MSSALSATSYSLSTSFNEKAFVTVVKSGPDASAHLASIVSDAANAAIICRGFFTLVLSGGSLPQYLSSLCNLNNINWSKVYIFFVDERNVPYDSPDSSYKLVREHLLSKIPIPGSNVFSITEGLSVLEAAVDYNSRLHSLPPSVLPRIPASSVNSSLSSPSALIEVPSFDLTLLGVGPDGHVASLFPGSSQLLDPETHAQVAGMFAEPKKEEKCNPRSIWVLPVSDSPKPPSERITLTMPVINGSKEVIIVSLGAGKADIIRDALEGFEPAPKVTPGSPQPLLPVQWVRSMNGPVRWILDEGAAAKLKGLSRAT</sequence>
<evidence type="ECO:0000256" key="2">
    <source>
        <dbReference type="ARBA" id="ARBA00010662"/>
    </source>
</evidence>
<reference evidence="5" key="1">
    <citation type="submission" date="2021-01" db="EMBL/GenBank/DDBJ databases">
        <authorList>
            <person name="Corre E."/>
            <person name="Pelletier E."/>
            <person name="Niang G."/>
            <person name="Scheremetjew M."/>
            <person name="Finn R."/>
            <person name="Kale V."/>
            <person name="Holt S."/>
            <person name="Cochrane G."/>
            <person name="Meng A."/>
            <person name="Brown T."/>
            <person name="Cohen L."/>
        </authorList>
    </citation>
    <scope>NUCLEOTIDE SEQUENCE</scope>
    <source>
        <strain evidence="5">SAG 63-3</strain>
    </source>
</reference>
<dbReference type="EC" id="3.1.1.31" evidence="3"/>
<dbReference type="GO" id="GO:0006098">
    <property type="term" value="P:pentose-phosphate shunt"/>
    <property type="evidence" value="ECO:0007669"/>
    <property type="project" value="UniProtKB-UniPathway"/>
</dbReference>
<dbReference type="GO" id="GO:0017057">
    <property type="term" value="F:6-phosphogluconolactonase activity"/>
    <property type="evidence" value="ECO:0007669"/>
    <property type="project" value="UniProtKB-EC"/>
</dbReference>
<accession>A0A7S0URK9</accession>
<evidence type="ECO:0000313" key="5">
    <source>
        <dbReference type="EMBL" id="CAD8769864.1"/>
    </source>
</evidence>
<dbReference type="Gene3D" id="3.40.50.1360">
    <property type="match status" value="1"/>
</dbReference>
<comment type="similarity">
    <text evidence="2 3">Belongs to the glucosamine/galactosamine-6-phosphate isomerase family. 6-phosphogluconolactonase subfamily.</text>
</comment>
<dbReference type="GO" id="GO:0005975">
    <property type="term" value="P:carbohydrate metabolic process"/>
    <property type="evidence" value="ECO:0007669"/>
    <property type="project" value="InterPro"/>
</dbReference>
<dbReference type="EMBL" id="HBFM01009839">
    <property type="protein sequence ID" value="CAD8769864.1"/>
    <property type="molecule type" value="Transcribed_RNA"/>
</dbReference>
<dbReference type="InterPro" id="IPR005900">
    <property type="entry name" value="6-phosphogluconolactonase_DevB"/>
</dbReference>
<dbReference type="NCBIfam" id="TIGR01198">
    <property type="entry name" value="pgl"/>
    <property type="match status" value="1"/>
</dbReference>
<proteinExistence type="inferred from homology"/>
<feature type="domain" description="Glucosamine/galactosamine-6-phosphate isomerase" evidence="4">
    <location>
        <begin position="32"/>
        <end position="293"/>
    </location>
</feature>
<dbReference type="Pfam" id="PF01182">
    <property type="entry name" value="Glucosamine_iso"/>
    <property type="match status" value="1"/>
</dbReference>
<dbReference type="InterPro" id="IPR006148">
    <property type="entry name" value="Glc/Gal-6P_isomerase"/>
</dbReference>
<dbReference type="SUPFAM" id="SSF100950">
    <property type="entry name" value="NagB/RpiA/CoA transferase-like"/>
    <property type="match status" value="1"/>
</dbReference>
<dbReference type="PANTHER" id="PTHR11054">
    <property type="entry name" value="6-PHOSPHOGLUCONOLACTONASE"/>
    <property type="match status" value="1"/>
</dbReference>